<dbReference type="EMBL" id="JBHTJZ010000005">
    <property type="protein sequence ID" value="MFD0958387.1"/>
    <property type="molecule type" value="Genomic_DNA"/>
</dbReference>
<dbReference type="InterPro" id="IPR009057">
    <property type="entry name" value="Homeodomain-like_sf"/>
</dbReference>
<protein>
    <recommendedName>
        <fullName evidence="3">HTH araC/xylS-type domain-containing protein</fullName>
    </recommendedName>
</protein>
<feature type="domain" description="HTH araC/xylS-type" evidence="3">
    <location>
        <begin position="34"/>
        <end position="63"/>
    </location>
</feature>
<dbReference type="InterPro" id="IPR018060">
    <property type="entry name" value="HTH_AraC"/>
</dbReference>
<evidence type="ECO:0000313" key="4">
    <source>
        <dbReference type="EMBL" id="MFD0958387.1"/>
    </source>
</evidence>
<reference evidence="5" key="1">
    <citation type="journal article" date="2019" name="Int. J. Syst. Evol. Microbiol.">
        <title>The Global Catalogue of Microorganisms (GCM) 10K type strain sequencing project: providing services to taxonomists for standard genome sequencing and annotation.</title>
        <authorList>
            <consortium name="The Broad Institute Genomics Platform"/>
            <consortium name="The Broad Institute Genome Sequencing Center for Infectious Disease"/>
            <person name="Wu L."/>
            <person name="Ma J."/>
        </authorList>
    </citation>
    <scope>NUCLEOTIDE SEQUENCE [LARGE SCALE GENOMIC DNA]</scope>
    <source>
        <strain evidence="5">CCUG 59129</strain>
    </source>
</reference>
<evidence type="ECO:0000259" key="3">
    <source>
        <dbReference type="PROSITE" id="PS01124"/>
    </source>
</evidence>
<keyword evidence="2" id="KW-0804">Transcription</keyword>
<dbReference type="Gene3D" id="1.10.10.60">
    <property type="entry name" value="Homeodomain-like"/>
    <property type="match status" value="1"/>
</dbReference>
<evidence type="ECO:0000256" key="1">
    <source>
        <dbReference type="ARBA" id="ARBA00023015"/>
    </source>
</evidence>
<sequence length="68" mass="7973">MLRLQTEGFCMVEVGDKPFMIRPGNLLLCSPDDSYQRNFAHYTHFNRLFRSRFQLSPSEYKKLAAVNS</sequence>
<comment type="caution">
    <text evidence="4">The sequence shown here is derived from an EMBL/GenBank/DDBJ whole genome shotgun (WGS) entry which is preliminary data.</text>
</comment>
<gene>
    <name evidence="4" type="ORF">ACFQ2I_03215</name>
</gene>
<dbReference type="SUPFAM" id="SSF46689">
    <property type="entry name" value="Homeodomain-like"/>
    <property type="match status" value="1"/>
</dbReference>
<evidence type="ECO:0000256" key="2">
    <source>
        <dbReference type="ARBA" id="ARBA00023163"/>
    </source>
</evidence>
<keyword evidence="1" id="KW-0805">Transcription regulation</keyword>
<evidence type="ECO:0000313" key="5">
    <source>
        <dbReference type="Proteomes" id="UP001596989"/>
    </source>
</evidence>
<name>A0ABW3HLP8_9BACL</name>
<organism evidence="4 5">
    <name type="scientific">Paenibacillus chungangensis</name>
    <dbReference type="NCBI Taxonomy" id="696535"/>
    <lineage>
        <taxon>Bacteria</taxon>
        <taxon>Bacillati</taxon>
        <taxon>Bacillota</taxon>
        <taxon>Bacilli</taxon>
        <taxon>Bacillales</taxon>
        <taxon>Paenibacillaceae</taxon>
        <taxon>Paenibacillus</taxon>
    </lineage>
</organism>
<keyword evidence="5" id="KW-1185">Reference proteome</keyword>
<dbReference type="RefSeq" id="WP_377562151.1">
    <property type="nucleotide sequence ID" value="NZ_JBHTJZ010000005.1"/>
</dbReference>
<dbReference type="Proteomes" id="UP001596989">
    <property type="component" value="Unassembled WGS sequence"/>
</dbReference>
<accession>A0ABW3HLP8</accession>
<proteinExistence type="predicted"/>
<dbReference type="PROSITE" id="PS01124">
    <property type="entry name" value="HTH_ARAC_FAMILY_2"/>
    <property type="match status" value="1"/>
</dbReference>